<feature type="compositionally biased region" description="Basic and acidic residues" evidence="6">
    <location>
        <begin position="522"/>
        <end position="538"/>
    </location>
</feature>
<evidence type="ECO:0000256" key="6">
    <source>
        <dbReference type="SAM" id="MobiDB-lite"/>
    </source>
</evidence>
<evidence type="ECO:0000256" key="5">
    <source>
        <dbReference type="PROSITE-ProRule" id="PRU00125"/>
    </source>
</evidence>
<dbReference type="PANTHER" id="PTHR24207">
    <property type="entry name" value="ZYX102 PROTEIN"/>
    <property type="match status" value="1"/>
</dbReference>
<evidence type="ECO:0000259" key="7">
    <source>
        <dbReference type="PROSITE" id="PS50023"/>
    </source>
</evidence>
<evidence type="ECO:0000313" key="9">
    <source>
        <dbReference type="Proteomes" id="UP000750711"/>
    </source>
</evidence>
<name>A0A9P8RSD6_9PEZI</name>
<gene>
    <name evidence="8" type="ORF">GP486_001763</name>
</gene>
<feature type="domain" description="LIM zinc-binding" evidence="7">
    <location>
        <begin position="338"/>
        <end position="408"/>
    </location>
</feature>
<feature type="region of interest" description="Disordered" evidence="6">
    <location>
        <begin position="1"/>
        <end position="234"/>
    </location>
</feature>
<keyword evidence="9" id="KW-1185">Reference proteome</keyword>
<dbReference type="AlphaFoldDB" id="A0A9P8RSD6"/>
<dbReference type="PANTHER" id="PTHR24207:SF1">
    <property type="entry name" value="FILAMIN-BINDING LIM PROTEIN 1"/>
    <property type="match status" value="1"/>
</dbReference>
<dbReference type="GO" id="GO:0001725">
    <property type="term" value="C:stress fiber"/>
    <property type="evidence" value="ECO:0007669"/>
    <property type="project" value="TreeGrafter"/>
</dbReference>
<keyword evidence="1 5" id="KW-0479">Metal-binding</keyword>
<evidence type="ECO:0000256" key="3">
    <source>
        <dbReference type="ARBA" id="ARBA00022833"/>
    </source>
</evidence>
<feature type="region of interest" description="Disordered" evidence="6">
    <location>
        <begin position="522"/>
        <end position="547"/>
    </location>
</feature>
<dbReference type="Gene3D" id="2.10.110.10">
    <property type="entry name" value="Cysteine Rich Protein"/>
    <property type="match status" value="1"/>
</dbReference>
<dbReference type="PROSITE" id="PS50023">
    <property type="entry name" value="LIM_DOMAIN_2"/>
    <property type="match status" value="1"/>
</dbReference>
<dbReference type="GO" id="GO:0046872">
    <property type="term" value="F:metal ion binding"/>
    <property type="evidence" value="ECO:0007669"/>
    <property type="project" value="UniProtKB-KW"/>
</dbReference>
<evidence type="ECO:0000256" key="2">
    <source>
        <dbReference type="ARBA" id="ARBA00022737"/>
    </source>
</evidence>
<evidence type="ECO:0000313" key="8">
    <source>
        <dbReference type="EMBL" id="KAH0564841.1"/>
    </source>
</evidence>
<dbReference type="EMBL" id="JAGHQM010000170">
    <property type="protein sequence ID" value="KAH0564841.1"/>
    <property type="molecule type" value="Genomic_DNA"/>
</dbReference>
<dbReference type="GO" id="GO:0098609">
    <property type="term" value="P:cell-cell adhesion"/>
    <property type="evidence" value="ECO:0007669"/>
    <property type="project" value="TreeGrafter"/>
</dbReference>
<proteinExistence type="predicted"/>
<protein>
    <recommendedName>
        <fullName evidence="7">LIM zinc-binding domain-containing protein</fullName>
    </recommendedName>
</protein>
<feature type="compositionally biased region" description="Basic residues" evidence="6">
    <location>
        <begin position="410"/>
        <end position="428"/>
    </location>
</feature>
<comment type="caution">
    <text evidence="8">The sequence shown here is derived from an EMBL/GenBank/DDBJ whole genome shotgun (WGS) entry which is preliminary data.</text>
</comment>
<feature type="compositionally biased region" description="Polar residues" evidence="6">
    <location>
        <begin position="121"/>
        <end position="142"/>
    </location>
</feature>
<sequence>MVGKLKGGRRSISRRSRRHRHGTVGDAVEIAREATNPYQTDGSKDGASSGLPNQPPTIDSSRRTILSNTQPTATEEPVHSPQRTNRAVRRDTPVPYVSIFDPLNTPAFKPISRSKKPPKWTSHQLSSVAETVSQHNLPTQLVDSPPSREVQGQLPETAAAEQPPVAFHDKSGVVAKKRKKGSRDQRQLTVSFARDSRELPLLKSGGQPDARKKIKGRKATPIPPSFVRKEPPPYPYFQSARRPIVPAVESSWSNSKISPGLFPYVETTNGQAKPSHPSVLPPGCPAVKQRHRATPVQPQPQSRAISSFGPVEDLDRHRDGKGGDADATTANNAVAAADSCPCCGEAVITGSPTVDGMNGQKYHVECFVCRICGRPVDAKGTLDDCLFLMQSPHHPMCVYEKVGPVIVKQRQRSLARRQHQHQQRKAHHQQQQQQQQQEKPSSMPAVAANPQKSRVSAAVALEQSLRTQKALTRELSAFFSARKKPRPPPPPPVMATATATATEGGCSEPSCAGCGKGFASSLEEHRQGQQEHDPHEPPSPEGGVVAGPGLTRFHRACMRCRRCGVKMAQGGARWYEWDAEGLM</sequence>
<evidence type="ECO:0000256" key="1">
    <source>
        <dbReference type="ARBA" id="ARBA00022723"/>
    </source>
</evidence>
<keyword evidence="2" id="KW-0677">Repeat</keyword>
<feature type="compositionally biased region" description="Basic residues" evidence="6">
    <location>
        <begin position="1"/>
        <end position="22"/>
    </location>
</feature>
<dbReference type="Proteomes" id="UP000750711">
    <property type="component" value="Unassembled WGS sequence"/>
</dbReference>
<evidence type="ECO:0000256" key="4">
    <source>
        <dbReference type="ARBA" id="ARBA00023038"/>
    </source>
</evidence>
<keyword evidence="4 5" id="KW-0440">LIM domain</keyword>
<feature type="compositionally biased region" description="Polar residues" evidence="6">
    <location>
        <begin position="50"/>
        <end position="73"/>
    </location>
</feature>
<dbReference type="GO" id="GO:0031005">
    <property type="term" value="F:filamin binding"/>
    <property type="evidence" value="ECO:0007669"/>
    <property type="project" value="TreeGrafter"/>
</dbReference>
<reference evidence="8" key="1">
    <citation type="submission" date="2021-03" db="EMBL/GenBank/DDBJ databases">
        <title>Comparative genomics and phylogenomic investigation of the class Geoglossomycetes provide insights into ecological specialization and systematics.</title>
        <authorList>
            <person name="Melie T."/>
            <person name="Pirro S."/>
            <person name="Miller A.N."/>
            <person name="Quandt A."/>
        </authorList>
    </citation>
    <scope>NUCLEOTIDE SEQUENCE</scope>
    <source>
        <strain evidence="8">CAQ_001_2017</strain>
    </source>
</reference>
<organism evidence="8 9">
    <name type="scientific">Trichoglossum hirsutum</name>
    <dbReference type="NCBI Taxonomy" id="265104"/>
    <lineage>
        <taxon>Eukaryota</taxon>
        <taxon>Fungi</taxon>
        <taxon>Dikarya</taxon>
        <taxon>Ascomycota</taxon>
        <taxon>Pezizomycotina</taxon>
        <taxon>Geoglossomycetes</taxon>
        <taxon>Geoglossales</taxon>
        <taxon>Geoglossaceae</taxon>
        <taxon>Trichoglossum</taxon>
    </lineage>
</organism>
<feature type="region of interest" description="Disordered" evidence="6">
    <location>
        <begin position="268"/>
        <end position="327"/>
    </location>
</feature>
<feature type="non-terminal residue" evidence="8">
    <location>
        <position position="583"/>
    </location>
</feature>
<accession>A0A9P8RSD6</accession>
<feature type="compositionally biased region" description="Basic and acidic residues" evidence="6">
    <location>
        <begin position="313"/>
        <end position="324"/>
    </location>
</feature>
<feature type="region of interest" description="Disordered" evidence="6">
    <location>
        <begin position="410"/>
        <end position="454"/>
    </location>
</feature>
<dbReference type="PROSITE" id="PS00478">
    <property type="entry name" value="LIM_DOMAIN_1"/>
    <property type="match status" value="1"/>
</dbReference>
<dbReference type="GO" id="GO:0030695">
    <property type="term" value="F:GTPase regulator activity"/>
    <property type="evidence" value="ECO:0007669"/>
    <property type="project" value="UniProtKB-ARBA"/>
</dbReference>
<keyword evidence="3 5" id="KW-0862">Zinc</keyword>
<dbReference type="InterPro" id="IPR001781">
    <property type="entry name" value="Znf_LIM"/>
</dbReference>
<dbReference type="Pfam" id="PF00412">
    <property type="entry name" value="LIM"/>
    <property type="match status" value="1"/>
</dbReference>